<organism evidence="1 2">
    <name type="scientific">Zhongshania antarctica</name>
    <dbReference type="NCBI Taxonomy" id="641702"/>
    <lineage>
        <taxon>Bacteria</taxon>
        <taxon>Pseudomonadati</taxon>
        <taxon>Pseudomonadota</taxon>
        <taxon>Gammaproteobacteria</taxon>
        <taxon>Cellvibrionales</taxon>
        <taxon>Spongiibacteraceae</taxon>
        <taxon>Zhongshania</taxon>
    </lineage>
</organism>
<dbReference type="EMBL" id="JACHHW010000001">
    <property type="protein sequence ID" value="MBB5186186.1"/>
    <property type="molecule type" value="Genomic_DNA"/>
</dbReference>
<evidence type="ECO:0000313" key="1">
    <source>
        <dbReference type="EMBL" id="MBB5186186.1"/>
    </source>
</evidence>
<sequence>MFRFLIVIGVSALTACSNAPIKSKASTQFAPCPSAPHCVSSLETGSKHIAAISINSAQEWQRLQATLLAMPRTEAVERQAQYLHAVSHSAIMRYKDDIELRYSPNENRVDVRSASRIGYYDFEVNRTRIEALREQFNAGHAP</sequence>
<evidence type="ECO:0000313" key="2">
    <source>
        <dbReference type="Proteomes" id="UP000536640"/>
    </source>
</evidence>
<name>A0A840R0V7_9GAMM</name>
<dbReference type="Proteomes" id="UP000536640">
    <property type="component" value="Unassembled WGS sequence"/>
</dbReference>
<accession>A0A840R0V7</accession>
<comment type="caution">
    <text evidence="1">The sequence shown here is derived from an EMBL/GenBank/DDBJ whole genome shotgun (WGS) entry which is preliminary data.</text>
</comment>
<dbReference type="RefSeq" id="WP_184460977.1">
    <property type="nucleotide sequence ID" value="NZ_JACHHW010000001.1"/>
</dbReference>
<dbReference type="PANTHER" id="PTHR34801:SF6">
    <property type="entry name" value="SLL1620 PROTEIN"/>
    <property type="match status" value="1"/>
</dbReference>
<reference evidence="1 2" key="1">
    <citation type="submission" date="2020-08" db="EMBL/GenBank/DDBJ databases">
        <title>Genomic Encyclopedia of Type Strains, Phase IV (KMG-IV): sequencing the most valuable type-strain genomes for metagenomic binning, comparative biology and taxonomic classification.</title>
        <authorList>
            <person name="Goeker M."/>
        </authorList>
    </citation>
    <scope>NUCLEOTIDE SEQUENCE [LARGE SCALE GENOMIC DNA]</scope>
    <source>
        <strain evidence="1 2">DSM 25701</strain>
    </source>
</reference>
<proteinExistence type="predicted"/>
<dbReference type="AlphaFoldDB" id="A0A840R0V7"/>
<dbReference type="InterPro" id="IPR010865">
    <property type="entry name" value="DUF1499"/>
</dbReference>
<gene>
    <name evidence="1" type="ORF">HNQ57_000445</name>
</gene>
<dbReference type="PANTHER" id="PTHR34801">
    <property type="entry name" value="EXPRESSED PROTEIN"/>
    <property type="match status" value="1"/>
</dbReference>
<protein>
    <submittedName>
        <fullName evidence="1">Uncharacterized protein (DUF1499 family)</fullName>
    </submittedName>
</protein>
<dbReference type="PROSITE" id="PS51257">
    <property type="entry name" value="PROKAR_LIPOPROTEIN"/>
    <property type="match status" value="1"/>
</dbReference>
<dbReference type="Pfam" id="PF07386">
    <property type="entry name" value="DUF1499"/>
    <property type="match status" value="1"/>
</dbReference>
<dbReference type="PIRSF" id="PIRSF026426">
    <property type="entry name" value="DUF1499"/>
    <property type="match status" value="1"/>
</dbReference>
<keyword evidence="2" id="KW-1185">Reference proteome</keyword>